<dbReference type="PANTHER" id="PTHR48081">
    <property type="entry name" value="AB HYDROLASE SUPERFAMILY PROTEIN C4A8.06C"/>
    <property type="match status" value="1"/>
</dbReference>
<proteinExistence type="predicted"/>
<dbReference type="AlphaFoldDB" id="A0A1H9PQH8"/>
<keyword evidence="5" id="KW-1185">Reference proteome</keyword>
<feature type="signal peptide" evidence="2">
    <location>
        <begin position="1"/>
        <end position="20"/>
    </location>
</feature>
<dbReference type="InterPro" id="IPR029058">
    <property type="entry name" value="AB_hydrolase_fold"/>
</dbReference>
<dbReference type="Pfam" id="PF20434">
    <property type="entry name" value="BD-FAE"/>
    <property type="match status" value="1"/>
</dbReference>
<sequence length="329" mass="36550">MKIFRTLTLILFSVPAVHCAAQQSKQIPRDTSYNIAKVYSQIKKDYPYVIPVKDSLPTGLKGFRNLVYATLPNTPFGRRDLHLDVFRPKNERQLPALVLVHGGGWRSGDKSMEVPLAQLIAKSGFVTIPVEYQLSLEAQYPAAVYNIKSAIRWIKANAKTYGIDTTKIAISGTSAGGQLASLVGTTNGLPQFEGNQGVTKSSSTVQAIIDIDGVINFMAPASLNLDRKPDSPDIAWLGGSYLQRPDIWKAASAGYWANEKTVPILFLNSGFSRFHAGQDELIGSLKEWGIYHEVHQFNVKVHPFWLFHPWADESAGYIADFMKKIFKTY</sequence>
<dbReference type="STRING" id="390241.SAMN04488023_11062"/>
<dbReference type="EMBL" id="FOGG01000010">
    <property type="protein sequence ID" value="SER50340.1"/>
    <property type="molecule type" value="Genomic_DNA"/>
</dbReference>
<dbReference type="RefSeq" id="WP_090883920.1">
    <property type="nucleotide sequence ID" value="NZ_FOGG01000010.1"/>
</dbReference>
<keyword evidence="2" id="KW-0732">Signal</keyword>
<dbReference type="Gene3D" id="3.40.50.1820">
    <property type="entry name" value="alpha/beta hydrolase"/>
    <property type="match status" value="1"/>
</dbReference>
<organism evidence="4 5">
    <name type="scientific">Pedobacter rhizosphaerae</name>
    <dbReference type="NCBI Taxonomy" id="390241"/>
    <lineage>
        <taxon>Bacteria</taxon>
        <taxon>Pseudomonadati</taxon>
        <taxon>Bacteroidota</taxon>
        <taxon>Sphingobacteriia</taxon>
        <taxon>Sphingobacteriales</taxon>
        <taxon>Sphingobacteriaceae</taxon>
        <taxon>Pedobacter</taxon>
    </lineage>
</organism>
<evidence type="ECO:0000256" key="1">
    <source>
        <dbReference type="ARBA" id="ARBA00022801"/>
    </source>
</evidence>
<evidence type="ECO:0000313" key="4">
    <source>
        <dbReference type="EMBL" id="SER50340.1"/>
    </source>
</evidence>
<evidence type="ECO:0000259" key="3">
    <source>
        <dbReference type="Pfam" id="PF20434"/>
    </source>
</evidence>
<keyword evidence="1" id="KW-0378">Hydrolase</keyword>
<feature type="chain" id="PRO_5011766652" evidence="2">
    <location>
        <begin position="21"/>
        <end position="329"/>
    </location>
</feature>
<dbReference type="OrthoDB" id="9777975at2"/>
<dbReference type="PANTHER" id="PTHR48081:SF13">
    <property type="entry name" value="ALPHA_BETA HYDROLASE"/>
    <property type="match status" value="1"/>
</dbReference>
<gene>
    <name evidence="4" type="ORF">SAMN04488023_11062</name>
</gene>
<reference evidence="5" key="1">
    <citation type="submission" date="2016-10" db="EMBL/GenBank/DDBJ databases">
        <authorList>
            <person name="Varghese N."/>
            <person name="Submissions S."/>
        </authorList>
    </citation>
    <scope>NUCLEOTIDE SEQUENCE [LARGE SCALE GENOMIC DNA]</scope>
    <source>
        <strain evidence="5">DSM 18610</strain>
    </source>
</reference>
<protein>
    <submittedName>
        <fullName evidence="4">Acetyl esterase/lipase</fullName>
    </submittedName>
</protein>
<accession>A0A1H9PQH8</accession>
<dbReference type="InterPro" id="IPR050300">
    <property type="entry name" value="GDXG_lipolytic_enzyme"/>
</dbReference>
<dbReference type="GO" id="GO:0016787">
    <property type="term" value="F:hydrolase activity"/>
    <property type="evidence" value="ECO:0007669"/>
    <property type="project" value="UniProtKB-KW"/>
</dbReference>
<dbReference type="Proteomes" id="UP000199572">
    <property type="component" value="Unassembled WGS sequence"/>
</dbReference>
<dbReference type="InterPro" id="IPR049492">
    <property type="entry name" value="BD-FAE-like_dom"/>
</dbReference>
<dbReference type="SUPFAM" id="SSF53474">
    <property type="entry name" value="alpha/beta-Hydrolases"/>
    <property type="match status" value="1"/>
</dbReference>
<feature type="domain" description="BD-FAE-like" evidence="3">
    <location>
        <begin position="83"/>
        <end position="267"/>
    </location>
</feature>
<evidence type="ECO:0000256" key="2">
    <source>
        <dbReference type="SAM" id="SignalP"/>
    </source>
</evidence>
<name>A0A1H9PQH8_9SPHI</name>
<evidence type="ECO:0000313" key="5">
    <source>
        <dbReference type="Proteomes" id="UP000199572"/>
    </source>
</evidence>